<protein>
    <submittedName>
        <fullName evidence="2">ATP-dependent DNA helicase</fullName>
    </submittedName>
</protein>
<dbReference type="Proteomes" id="UP000887116">
    <property type="component" value="Unassembled WGS sequence"/>
</dbReference>
<keyword evidence="1" id="KW-0812">Transmembrane</keyword>
<proteinExistence type="predicted"/>
<dbReference type="AlphaFoldDB" id="A0A8X6K9T0"/>
<evidence type="ECO:0000256" key="1">
    <source>
        <dbReference type="SAM" id="Phobius"/>
    </source>
</evidence>
<keyword evidence="2" id="KW-0347">Helicase</keyword>
<keyword evidence="3" id="KW-1185">Reference proteome</keyword>
<keyword evidence="2" id="KW-0378">Hydrolase</keyword>
<comment type="caution">
    <text evidence="2">The sequence shown here is derived from an EMBL/GenBank/DDBJ whole genome shotgun (WGS) entry which is preliminary data.</text>
</comment>
<gene>
    <name evidence="2" type="primary">SFRICE_040841</name>
    <name evidence="2" type="ORF">TNCT_559191</name>
</gene>
<keyword evidence="1" id="KW-0472">Membrane</keyword>
<organism evidence="2 3">
    <name type="scientific">Trichonephila clavata</name>
    <name type="common">Joro spider</name>
    <name type="synonym">Nephila clavata</name>
    <dbReference type="NCBI Taxonomy" id="2740835"/>
    <lineage>
        <taxon>Eukaryota</taxon>
        <taxon>Metazoa</taxon>
        <taxon>Ecdysozoa</taxon>
        <taxon>Arthropoda</taxon>
        <taxon>Chelicerata</taxon>
        <taxon>Arachnida</taxon>
        <taxon>Araneae</taxon>
        <taxon>Araneomorphae</taxon>
        <taxon>Entelegynae</taxon>
        <taxon>Araneoidea</taxon>
        <taxon>Nephilidae</taxon>
        <taxon>Trichonephila</taxon>
    </lineage>
</organism>
<name>A0A8X6K9T0_TRICU</name>
<keyword evidence="1" id="KW-1133">Transmembrane helix</keyword>
<keyword evidence="2" id="KW-0547">Nucleotide-binding</keyword>
<dbReference type="OrthoDB" id="6596361at2759"/>
<keyword evidence="2" id="KW-0067">ATP-binding</keyword>
<reference evidence="2" key="1">
    <citation type="submission" date="2020-07" db="EMBL/GenBank/DDBJ databases">
        <title>Multicomponent nature underlies the extraordinary mechanical properties of spider dragline silk.</title>
        <authorList>
            <person name="Kono N."/>
            <person name="Nakamura H."/>
            <person name="Mori M."/>
            <person name="Yoshida Y."/>
            <person name="Ohtoshi R."/>
            <person name="Malay A.D."/>
            <person name="Moran D.A.P."/>
            <person name="Tomita M."/>
            <person name="Numata K."/>
            <person name="Arakawa K."/>
        </authorList>
    </citation>
    <scope>NUCLEOTIDE SEQUENCE</scope>
</reference>
<dbReference type="GO" id="GO:0004386">
    <property type="term" value="F:helicase activity"/>
    <property type="evidence" value="ECO:0007669"/>
    <property type="project" value="UniProtKB-KW"/>
</dbReference>
<evidence type="ECO:0000313" key="3">
    <source>
        <dbReference type="Proteomes" id="UP000887116"/>
    </source>
</evidence>
<evidence type="ECO:0000313" key="2">
    <source>
        <dbReference type="EMBL" id="GFQ67251.1"/>
    </source>
</evidence>
<sequence length="176" mass="20741">MDRYICSNEAIWRIFSFPIHERDPAAIHLAVHLENGRRVYFTEQTALQQALKAPKTTLAKFFNLCNRQDAVGQFAKTLMYTDVLNFFTWNKQSKNWEPRKRGLPVPGFTGIFMANTLGRVYTIHPKQRECFFLHLLLVNISGADIFPIFAKSQWNFIRYFLRCVCRELHLLEDENH</sequence>
<feature type="transmembrane region" description="Helical" evidence="1">
    <location>
        <begin position="131"/>
        <end position="150"/>
    </location>
</feature>
<dbReference type="EMBL" id="BMAO01020426">
    <property type="protein sequence ID" value="GFQ67251.1"/>
    <property type="molecule type" value="Genomic_DNA"/>
</dbReference>
<accession>A0A8X6K9T0</accession>